<sequence>MKGKGKAAQQPQEKDCPLQFPDLTIVNHEEECKRYTAVLGRPTTESISIEELDPLQTDLELLLASVGRRLKLLESEIQILQNWQDKKDIKTPLIKGKVQVEPPSSNSAKRGKFAASTPDDRPTKKFKDSSGKSAAPPATVSSPVARAKTKIPQVKGHDGDSVHSPAELPRVVKNECVDRFWQAMEAYSRPVTEEDIKYLEEQIRKLEDEESLYLKIPPLGRHYREVWAEEDLLEEMTDGNKVNDKRRHTNHSNHTNSTATTNGTNGTTDASSLLKKAENSMEDSPYGPLTQRIVSALLEENIMTPMDDIITDFGENVEEASAISPRMLAKQLNIGNPAALERRIQRELEEQGILEPEDDEVEDDPNDEVLTELKQAQANLKPLIQWKIRHLKDLLKNAKDQQARQQPWKKFEECDAKLHEEYRKLNVARQKKKPNLKKERESVKKVLKEWWSVYQAVDDSYDQ</sequence>
<dbReference type="GO" id="GO:0000124">
    <property type="term" value="C:SAGA complex"/>
    <property type="evidence" value="ECO:0007669"/>
    <property type="project" value="TreeGrafter"/>
</dbReference>
<dbReference type="GO" id="GO:0005634">
    <property type="term" value="C:nucleus"/>
    <property type="evidence" value="ECO:0007669"/>
    <property type="project" value="UniProtKB-SubCell"/>
</dbReference>
<dbReference type="InterPro" id="IPR019340">
    <property type="entry name" value="Histone_AcTrfase_su3"/>
</dbReference>
<dbReference type="Pfam" id="PF10198">
    <property type="entry name" value="Ada3"/>
    <property type="match status" value="1"/>
</dbReference>
<keyword evidence="3" id="KW-0805">Transcription regulation</keyword>
<evidence type="ECO:0000256" key="2">
    <source>
        <dbReference type="ARBA" id="ARBA00005330"/>
    </source>
</evidence>
<evidence type="ECO:0000256" key="4">
    <source>
        <dbReference type="ARBA" id="ARBA00023163"/>
    </source>
</evidence>
<name>A0AAN9B497_9CAEN</name>
<dbReference type="PANTHER" id="PTHR13556">
    <property type="entry name" value="TRANSCRIPTIONAL ADAPTER 3-RELATED"/>
    <property type="match status" value="1"/>
</dbReference>
<feature type="compositionally biased region" description="Low complexity" evidence="6">
    <location>
        <begin position="133"/>
        <end position="144"/>
    </location>
</feature>
<evidence type="ECO:0000256" key="1">
    <source>
        <dbReference type="ARBA" id="ARBA00004123"/>
    </source>
</evidence>
<evidence type="ECO:0000313" key="8">
    <source>
        <dbReference type="Proteomes" id="UP001374579"/>
    </source>
</evidence>
<evidence type="ECO:0000256" key="5">
    <source>
        <dbReference type="ARBA" id="ARBA00023242"/>
    </source>
</evidence>
<dbReference type="AlphaFoldDB" id="A0AAN9B497"/>
<proteinExistence type="inferred from homology"/>
<dbReference type="PANTHER" id="PTHR13556:SF2">
    <property type="entry name" value="TRANSCRIPTIONAL ADAPTER 3"/>
    <property type="match status" value="1"/>
</dbReference>
<comment type="similarity">
    <text evidence="2">Belongs to the NGG1 family.</text>
</comment>
<accession>A0AAN9B497</accession>
<protein>
    <recommendedName>
        <fullName evidence="9">Transcriptional adapter 3</fullName>
    </recommendedName>
</protein>
<feature type="region of interest" description="Disordered" evidence="6">
    <location>
        <begin position="238"/>
        <end position="270"/>
    </location>
</feature>
<dbReference type="GO" id="GO:0003713">
    <property type="term" value="F:transcription coactivator activity"/>
    <property type="evidence" value="ECO:0007669"/>
    <property type="project" value="TreeGrafter"/>
</dbReference>
<feature type="compositionally biased region" description="Low complexity" evidence="6">
    <location>
        <begin position="252"/>
        <end position="270"/>
    </location>
</feature>
<evidence type="ECO:0008006" key="9">
    <source>
        <dbReference type="Google" id="ProtNLM"/>
    </source>
</evidence>
<dbReference type="Proteomes" id="UP001374579">
    <property type="component" value="Unassembled WGS sequence"/>
</dbReference>
<evidence type="ECO:0000313" key="7">
    <source>
        <dbReference type="EMBL" id="KAK7099026.1"/>
    </source>
</evidence>
<keyword evidence="8" id="KW-1185">Reference proteome</keyword>
<dbReference type="EMBL" id="JBAMIC010000012">
    <property type="protein sequence ID" value="KAK7099026.1"/>
    <property type="molecule type" value="Genomic_DNA"/>
</dbReference>
<gene>
    <name evidence="7" type="ORF">V1264_003226</name>
</gene>
<dbReference type="GO" id="GO:0006357">
    <property type="term" value="P:regulation of transcription by RNA polymerase II"/>
    <property type="evidence" value="ECO:0007669"/>
    <property type="project" value="TreeGrafter"/>
</dbReference>
<evidence type="ECO:0000256" key="3">
    <source>
        <dbReference type="ARBA" id="ARBA00023015"/>
    </source>
</evidence>
<feature type="region of interest" description="Disordered" evidence="6">
    <location>
        <begin position="96"/>
        <end position="144"/>
    </location>
</feature>
<keyword evidence="4" id="KW-0804">Transcription</keyword>
<evidence type="ECO:0000256" key="6">
    <source>
        <dbReference type="SAM" id="MobiDB-lite"/>
    </source>
</evidence>
<comment type="subcellular location">
    <subcellularLocation>
        <location evidence="1">Nucleus</location>
    </subcellularLocation>
</comment>
<reference evidence="7 8" key="1">
    <citation type="submission" date="2024-02" db="EMBL/GenBank/DDBJ databases">
        <title>Chromosome-scale genome assembly of the rough periwinkle Littorina saxatilis.</title>
        <authorList>
            <person name="De Jode A."/>
            <person name="Faria R."/>
            <person name="Formenti G."/>
            <person name="Sims Y."/>
            <person name="Smith T.P."/>
            <person name="Tracey A."/>
            <person name="Wood J.M.D."/>
            <person name="Zagrodzka Z.B."/>
            <person name="Johannesson K."/>
            <person name="Butlin R.K."/>
            <person name="Leder E.H."/>
        </authorList>
    </citation>
    <scope>NUCLEOTIDE SEQUENCE [LARGE SCALE GENOMIC DNA]</scope>
    <source>
        <strain evidence="7">Snail1</strain>
        <tissue evidence="7">Muscle</tissue>
    </source>
</reference>
<organism evidence="7 8">
    <name type="scientific">Littorina saxatilis</name>
    <dbReference type="NCBI Taxonomy" id="31220"/>
    <lineage>
        <taxon>Eukaryota</taxon>
        <taxon>Metazoa</taxon>
        <taxon>Spiralia</taxon>
        <taxon>Lophotrochozoa</taxon>
        <taxon>Mollusca</taxon>
        <taxon>Gastropoda</taxon>
        <taxon>Caenogastropoda</taxon>
        <taxon>Littorinimorpha</taxon>
        <taxon>Littorinoidea</taxon>
        <taxon>Littorinidae</taxon>
        <taxon>Littorina</taxon>
    </lineage>
</organism>
<keyword evidence="5" id="KW-0539">Nucleus</keyword>
<comment type="caution">
    <text evidence="7">The sequence shown here is derived from an EMBL/GenBank/DDBJ whole genome shotgun (WGS) entry which is preliminary data.</text>
</comment>
<feature type="compositionally biased region" description="Basic and acidic residues" evidence="6">
    <location>
        <begin position="118"/>
        <end position="130"/>
    </location>
</feature>